<keyword evidence="1" id="KW-0732">Signal</keyword>
<dbReference type="PANTHER" id="PTHR19328:SF13">
    <property type="entry name" value="HIPL1 PROTEIN"/>
    <property type="match status" value="1"/>
</dbReference>
<keyword evidence="4" id="KW-1185">Reference proteome</keyword>
<dbReference type="EMBL" id="JAROBZ020000002">
    <property type="protein sequence ID" value="MFB3169828.1"/>
    <property type="molecule type" value="Genomic_DNA"/>
</dbReference>
<dbReference type="PANTHER" id="PTHR19328">
    <property type="entry name" value="HEDGEHOG-INTERACTING PROTEIN"/>
    <property type="match status" value="1"/>
</dbReference>
<dbReference type="Gene3D" id="2.120.10.30">
    <property type="entry name" value="TolB, C-terminal domain"/>
    <property type="match status" value="1"/>
</dbReference>
<dbReference type="InterPro" id="IPR012938">
    <property type="entry name" value="Glc/Sorbosone_DH"/>
</dbReference>
<evidence type="ECO:0000259" key="2">
    <source>
        <dbReference type="Pfam" id="PF07995"/>
    </source>
</evidence>
<accession>A0ABV4YYP9</accession>
<name>A0ABV4YYP9_9BACI</name>
<organism evidence="3 4">
    <name type="scientific">Neobacillus driksii</name>
    <dbReference type="NCBI Taxonomy" id="3035913"/>
    <lineage>
        <taxon>Bacteria</taxon>
        <taxon>Bacillati</taxon>
        <taxon>Bacillota</taxon>
        <taxon>Bacilli</taxon>
        <taxon>Bacillales</taxon>
        <taxon>Bacillaceae</taxon>
        <taxon>Neobacillus</taxon>
    </lineage>
</organism>
<evidence type="ECO:0000313" key="4">
    <source>
        <dbReference type="Proteomes" id="UP001241748"/>
    </source>
</evidence>
<sequence>MVKVCSILLSMILLISGCSLFEKENPQPKDHEEDEAIVLQPEIEVVADTLSVPWSINKVNETFYVSERTGSIVKIDNGKMERQQVELEKPLAKAAEAGLLGFVLDPGFPANQQAFAYYTYGNGQGQFNRVVVLQLEGNRWMEERILLDNIPSAAYHHGGRLKIGPDGKLYITTGDATNPELSQDKTSLNGMILRMNLDGSIPGDNPFGNSYVYSYGHRNPQGLVWLGGTLYASEHGQSAHDEVNVIKPGANYGWPVIQGNEKKAGMETPLFQSGNETWAPSGMAAHNGRLYAATLRGNAIREFDIEKNTTSAVITGLGRIRDVYVEGEYLYFVSNNTDGRGNPDEKDDKLYRVLLTNLK</sequence>
<evidence type="ECO:0000256" key="1">
    <source>
        <dbReference type="SAM" id="SignalP"/>
    </source>
</evidence>
<dbReference type="RefSeq" id="WP_306074424.1">
    <property type="nucleotide sequence ID" value="NZ_JAROBZ020000002.1"/>
</dbReference>
<gene>
    <name evidence="3" type="ORF">P5G62_022250</name>
</gene>
<comment type="caution">
    <text evidence="3">The sequence shown here is derived from an EMBL/GenBank/DDBJ whole genome shotgun (WGS) entry which is preliminary data.</text>
</comment>
<feature type="domain" description="Glucose/Sorbosone dehydrogenase" evidence="2">
    <location>
        <begin position="50"/>
        <end position="340"/>
    </location>
</feature>
<dbReference type="PROSITE" id="PS51257">
    <property type="entry name" value="PROKAR_LIPOPROTEIN"/>
    <property type="match status" value="1"/>
</dbReference>
<dbReference type="SUPFAM" id="SSF50952">
    <property type="entry name" value="Soluble quinoprotein glucose dehydrogenase"/>
    <property type="match status" value="1"/>
</dbReference>
<protein>
    <submittedName>
        <fullName evidence="3">Sorbosone dehydrogenase family protein</fullName>
    </submittedName>
</protein>
<dbReference type="Pfam" id="PF07995">
    <property type="entry name" value="GSDH"/>
    <property type="match status" value="1"/>
</dbReference>
<dbReference type="InterPro" id="IPR011041">
    <property type="entry name" value="Quinoprot_gluc/sorb_DH_b-prop"/>
</dbReference>
<feature type="signal peptide" evidence="1">
    <location>
        <begin position="1"/>
        <end position="21"/>
    </location>
</feature>
<dbReference type="InterPro" id="IPR011042">
    <property type="entry name" value="6-blade_b-propeller_TolB-like"/>
</dbReference>
<feature type="chain" id="PRO_5045100714" evidence="1">
    <location>
        <begin position="22"/>
        <end position="359"/>
    </location>
</feature>
<dbReference type="Proteomes" id="UP001241748">
    <property type="component" value="Unassembled WGS sequence"/>
</dbReference>
<proteinExistence type="predicted"/>
<reference evidence="3 4" key="1">
    <citation type="submission" date="2024-05" db="EMBL/GenBank/DDBJ databases">
        <authorList>
            <person name="Venkateswaran K."/>
        </authorList>
    </citation>
    <scope>NUCLEOTIDE SEQUENCE [LARGE SCALE GENOMIC DNA]</scope>
    <source>
        <strain evidence="3 4">179-C4-2-HS</strain>
    </source>
</reference>
<evidence type="ECO:0000313" key="3">
    <source>
        <dbReference type="EMBL" id="MFB3169828.1"/>
    </source>
</evidence>